<dbReference type="EMBL" id="QNRR01000001">
    <property type="protein sequence ID" value="RBP47501.1"/>
    <property type="molecule type" value="Genomic_DNA"/>
</dbReference>
<feature type="transmembrane region" description="Helical" evidence="7">
    <location>
        <begin position="89"/>
        <end position="107"/>
    </location>
</feature>
<evidence type="ECO:0000256" key="4">
    <source>
        <dbReference type="ARBA" id="ARBA00022989"/>
    </source>
</evidence>
<accession>A0A366HT88</accession>
<evidence type="ECO:0000256" key="5">
    <source>
        <dbReference type="ARBA" id="ARBA00023136"/>
    </source>
</evidence>
<dbReference type="PANTHER" id="PTHR11403">
    <property type="entry name" value="CYTOCHROME C OXIDASE SUBUNIT III"/>
    <property type="match status" value="1"/>
</dbReference>
<dbReference type="InterPro" id="IPR024791">
    <property type="entry name" value="Cyt_c/ubiquinol_Oxase_su3"/>
</dbReference>
<dbReference type="Pfam" id="PF00510">
    <property type="entry name" value="COX3"/>
    <property type="match status" value="2"/>
</dbReference>
<dbReference type="AlphaFoldDB" id="A0A366HT88"/>
<evidence type="ECO:0000256" key="1">
    <source>
        <dbReference type="ARBA" id="ARBA00004141"/>
    </source>
</evidence>
<dbReference type="InterPro" id="IPR013833">
    <property type="entry name" value="Cyt_c_oxidase_su3_a-hlx"/>
</dbReference>
<dbReference type="RefSeq" id="WP_245958064.1">
    <property type="nucleotide sequence ID" value="NZ_QNRR01000001.1"/>
</dbReference>
<feature type="transmembrane region" description="Helical" evidence="7">
    <location>
        <begin position="484"/>
        <end position="502"/>
    </location>
</feature>
<organism evidence="9 10">
    <name type="scientific">Roseimicrobium gellanilyticum</name>
    <dbReference type="NCBI Taxonomy" id="748857"/>
    <lineage>
        <taxon>Bacteria</taxon>
        <taxon>Pseudomonadati</taxon>
        <taxon>Verrucomicrobiota</taxon>
        <taxon>Verrucomicrobiia</taxon>
        <taxon>Verrucomicrobiales</taxon>
        <taxon>Verrucomicrobiaceae</taxon>
        <taxon>Roseimicrobium</taxon>
    </lineage>
</organism>
<dbReference type="PANTHER" id="PTHR11403:SF6">
    <property type="entry name" value="NITRIC OXIDE REDUCTASE SUBUNIT E"/>
    <property type="match status" value="1"/>
</dbReference>
<name>A0A366HT88_9BACT</name>
<evidence type="ECO:0000313" key="9">
    <source>
        <dbReference type="EMBL" id="RBP47501.1"/>
    </source>
</evidence>
<feature type="transmembrane region" description="Helical" evidence="7">
    <location>
        <begin position="20"/>
        <end position="42"/>
    </location>
</feature>
<feature type="transmembrane region" description="Helical" evidence="7">
    <location>
        <begin position="62"/>
        <end position="82"/>
    </location>
</feature>
<comment type="similarity">
    <text evidence="2">Belongs to the cytochrome c oxidase subunit 3 family.</text>
</comment>
<dbReference type="InterPro" id="IPR000298">
    <property type="entry name" value="Cyt_c_oxidase-like_su3"/>
</dbReference>
<dbReference type="GO" id="GO:0016020">
    <property type="term" value="C:membrane"/>
    <property type="evidence" value="ECO:0007669"/>
    <property type="project" value="UniProtKB-SubCell"/>
</dbReference>
<protein>
    <submittedName>
        <fullName evidence="9">Cytochrome c oxidase subunit III</fullName>
    </submittedName>
</protein>
<dbReference type="Gene3D" id="1.20.120.80">
    <property type="entry name" value="Cytochrome c oxidase, subunit III, four-helix bundle"/>
    <property type="match status" value="2"/>
</dbReference>
<feature type="domain" description="Heme-copper oxidase subunit III family profile" evidence="8">
    <location>
        <begin position="1"/>
        <end position="503"/>
    </location>
</feature>
<feature type="transmembrane region" description="Helical" evidence="7">
    <location>
        <begin position="436"/>
        <end position="463"/>
    </location>
</feature>
<dbReference type="GO" id="GO:0004129">
    <property type="term" value="F:cytochrome-c oxidase activity"/>
    <property type="evidence" value="ECO:0007669"/>
    <property type="project" value="InterPro"/>
</dbReference>
<dbReference type="PROSITE" id="PS50253">
    <property type="entry name" value="COX3"/>
    <property type="match status" value="1"/>
</dbReference>
<sequence length="503" mass="56858">MEIPYTVKARPDTGLWNAKIGVWLFLASEVMLFGGLFSAYIFLRLAPEGPWPVQVLTVSWGFWNTLILILSSVTVLQAWVALKLRKYNLFRIWMALTIFCAFAFLGIKSIEYNDKFHHYGLRLHDGSVMEGHLPHEADGSHGKYKITFSDVTTVTLASRPMDMGLFGISFFHNGSDGEFLKYITEGEPKFKTEDGAEITLDEAKVKELMDHARSKEHKDEKGVWKPIASVKLTAVKPLKFTIPAGKMFDNSWTEKNAYLRDGTVLEGKLTDDAVKLEVDKLDFRWLFPHHEKDEEKAFAAALNADLWKHIPNGAELKEKFKTHRAHHLDHFHKKHDADLGGKAVPNPMNNDDFVRNTYSVLHAELEKFSAGGATHEPAKHSSNQDANGTASRVAALEQGAAHDASGGGHHDHPTVTVPHKEVAHFSNFTPKWHNYYAIYFCITGLHGLHVLAGALVLSYFLLFGKKLYDKDPEHMANRVEVGGLFWHFVDLVWIFLFPLLYLL</sequence>
<keyword evidence="4 7" id="KW-1133">Transmembrane helix</keyword>
<comment type="caution">
    <text evidence="9">The sequence shown here is derived from an EMBL/GenBank/DDBJ whole genome shotgun (WGS) entry which is preliminary data.</text>
</comment>
<gene>
    <name evidence="9" type="ORF">DES53_101298</name>
</gene>
<dbReference type="Proteomes" id="UP000253426">
    <property type="component" value="Unassembled WGS sequence"/>
</dbReference>
<dbReference type="SUPFAM" id="SSF81452">
    <property type="entry name" value="Cytochrome c oxidase subunit III-like"/>
    <property type="match status" value="2"/>
</dbReference>
<dbReference type="InterPro" id="IPR035973">
    <property type="entry name" value="Cyt_c_oxidase_su3-like_sf"/>
</dbReference>
<proteinExistence type="inferred from homology"/>
<evidence type="ECO:0000256" key="2">
    <source>
        <dbReference type="ARBA" id="ARBA00010581"/>
    </source>
</evidence>
<comment type="subcellular location">
    <subcellularLocation>
        <location evidence="1">Membrane</location>
        <topology evidence="1">Multi-pass membrane protein</topology>
    </subcellularLocation>
</comment>
<dbReference type="GO" id="GO:0019646">
    <property type="term" value="P:aerobic electron transport chain"/>
    <property type="evidence" value="ECO:0007669"/>
    <property type="project" value="InterPro"/>
</dbReference>
<evidence type="ECO:0000256" key="7">
    <source>
        <dbReference type="SAM" id="Phobius"/>
    </source>
</evidence>
<keyword evidence="10" id="KW-1185">Reference proteome</keyword>
<keyword evidence="3 7" id="KW-0812">Transmembrane</keyword>
<evidence type="ECO:0000256" key="6">
    <source>
        <dbReference type="SAM" id="MobiDB-lite"/>
    </source>
</evidence>
<evidence type="ECO:0000256" key="3">
    <source>
        <dbReference type="ARBA" id="ARBA00022692"/>
    </source>
</evidence>
<feature type="region of interest" description="Disordered" evidence="6">
    <location>
        <begin position="371"/>
        <end position="390"/>
    </location>
</feature>
<keyword evidence="5 7" id="KW-0472">Membrane</keyword>
<evidence type="ECO:0000313" key="10">
    <source>
        <dbReference type="Proteomes" id="UP000253426"/>
    </source>
</evidence>
<reference evidence="9 10" key="1">
    <citation type="submission" date="2018-06" db="EMBL/GenBank/DDBJ databases">
        <title>Genomic Encyclopedia of Type Strains, Phase IV (KMG-IV): sequencing the most valuable type-strain genomes for metagenomic binning, comparative biology and taxonomic classification.</title>
        <authorList>
            <person name="Goeker M."/>
        </authorList>
    </citation>
    <scope>NUCLEOTIDE SEQUENCE [LARGE SCALE GENOMIC DNA]</scope>
    <source>
        <strain evidence="9 10">DSM 25532</strain>
    </source>
</reference>
<evidence type="ECO:0000259" key="8">
    <source>
        <dbReference type="PROSITE" id="PS50253"/>
    </source>
</evidence>
<dbReference type="CDD" id="cd00386">
    <property type="entry name" value="Heme_Cu_Oxidase_III_like"/>
    <property type="match status" value="2"/>
</dbReference>
<feature type="compositionally biased region" description="Polar residues" evidence="6">
    <location>
        <begin position="380"/>
        <end position="390"/>
    </location>
</feature>